<feature type="region of interest" description="Disordered" evidence="2">
    <location>
        <begin position="32"/>
        <end position="146"/>
    </location>
</feature>
<feature type="compositionally biased region" description="Basic and acidic residues" evidence="2">
    <location>
        <begin position="34"/>
        <end position="49"/>
    </location>
</feature>
<evidence type="ECO:0000256" key="1">
    <source>
        <dbReference type="ARBA" id="ARBA00008403"/>
    </source>
</evidence>
<feature type="compositionally biased region" description="Basic and acidic residues" evidence="2">
    <location>
        <begin position="77"/>
        <end position="97"/>
    </location>
</feature>
<dbReference type="EMBL" id="JABTTQ020002894">
    <property type="protein sequence ID" value="KAK6121525.1"/>
    <property type="molecule type" value="Genomic_DNA"/>
</dbReference>
<sequence length="177" mass="20081">MVVSTKERGCFDFMTKTKEDITEDVVITDLNAAEESKEENHTLMDELQRSHTHSTSSSDEEVEDGGERRKKKKKKGLKESIKEKISGQCSEDHENAKTADQVPDQEKKPGLLEKIKEKLPGGQHKKVTEEAVHNQTPAGNHDDDIDKEKKGIIDMIKDKLPGHHKINNEHHEVKKDI</sequence>
<accession>A0ABR0UH68</accession>
<proteinExistence type="inferred from homology"/>
<gene>
    <name evidence="3" type="ORF">DH2020_044731</name>
</gene>
<dbReference type="InterPro" id="IPR000167">
    <property type="entry name" value="Dehydrin"/>
</dbReference>
<evidence type="ECO:0008006" key="5">
    <source>
        <dbReference type="Google" id="ProtNLM"/>
    </source>
</evidence>
<feature type="compositionally biased region" description="Basic and acidic residues" evidence="2">
    <location>
        <begin position="104"/>
        <end position="119"/>
    </location>
</feature>
<dbReference type="PANTHER" id="PTHR33346">
    <property type="entry name" value="DEHYDRIN XERO 2-RELATED"/>
    <property type="match status" value="1"/>
</dbReference>
<dbReference type="Pfam" id="PF00257">
    <property type="entry name" value="Dehydrin"/>
    <property type="match status" value="1"/>
</dbReference>
<feature type="region of interest" description="Disordered" evidence="2">
    <location>
        <begin position="158"/>
        <end position="177"/>
    </location>
</feature>
<protein>
    <recommendedName>
        <fullName evidence="5">Dehydrin</fullName>
    </recommendedName>
</protein>
<evidence type="ECO:0000313" key="3">
    <source>
        <dbReference type="EMBL" id="KAK6121525.1"/>
    </source>
</evidence>
<keyword evidence="4" id="KW-1185">Reference proteome</keyword>
<evidence type="ECO:0000313" key="4">
    <source>
        <dbReference type="Proteomes" id="UP001318860"/>
    </source>
</evidence>
<comment type="caution">
    <text evidence="3">The sequence shown here is derived from an EMBL/GenBank/DDBJ whole genome shotgun (WGS) entry which is preliminary data.</text>
</comment>
<organism evidence="3 4">
    <name type="scientific">Rehmannia glutinosa</name>
    <name type="common">Chinese foxglove</name>
    <dbReference type="NCBI Taxonomy" id="99300"/>
    <lineage>
        <taxon>Eukaryota</taxon>
        <taxon>Viridiplantae</taxon>
        <taxon>Streptophyta</taxon>
        <taxon>Embryophyta</taxon>
        <taxon>Tracheophyta</taxon>
        <taxon>Spermatophyta</taxon>
        <taxon>Magnoliopsida</taxon>
        <taxon>eudicotyledons</taxon>
        <taxon>Gunneridae</taxon>
        <taxon>Pentapetalae</taxon>
        <taxon>asterids</taxon>
        <taxon>lamiids</taxon>
        <taxon>Lamiales</taxon>
        <taxon>Orobanchaceae</taxon>
        <taxon>Rehmannieae</taxon>
        <taxon>Rehmannia</taxon>
    </lineage>
</organism>
<comment type="similarity">
    <text evidence="1">Belongs to the plant dehydrin family.</text>
</comment>
<evidence type="ECO:0000256" key="2">
    <source>
        <dbReference type="SAM" id="MobiDB-lite"/>
    </source>
</evidence>
<reference evidence="3 4" key="1">
    <citation type="journal article" date="2021" name="Comput. Struct. Biotechnol. J.">
        <title>De novo genome assembly of the potent medicinal plant Rehmannia glutinosa using nanopore technology.</title>
        <authorList>
            <person name="Ma L."/>
            <person name="Dong C."/>
            <person name="Song C."/>
            <person name="Wang X."/>
            <person name="Zheng X."/>
            <person name="Niu Y."/>
            <person name="Chen S."/>
            <person name="Feng W."/>
        </authorList>
    </citation>
    <scope>NUCLEOTIDE SEQUENCE [LARGE SCALE GENOMIC DNA]</scope>
    <source>
        <strain evidence="3">DH-2019</strain>
    </source>
</reference>
<dbReference type="Proteomes" id="UP001318860">
    <property type="component" value="Unassembled WGS sequence"/>
</dbReference>
<name>A0ABR0UH68_REHGL</name>
<dbReference type="PANTHER" id="PTHR33346:SF42">
    <property type="entry name" value="DEHYDRIN XERO 1"/>
    <property type="match status" value="1"/>
</dbReference>